<dbReference type="FunFam" id="1.10.287.130:FF:000001">
    <property type="entry name" value="Two-component sensor histidine kinase"/>
    <property type="match status" value="1"/>
</dbReference>
<feature type="domain" description="PAC" evidence="14">
    <location>
        <begin position="238"/>
        <end position="293"/>
    </location>
</feature>
<dbReference type="SUPFAM" id="SSF55785">
    <property type="entry name" value="PYP-like sensor domain (PAS domain)"/>
    <property type="match status" value="5"/>
</dbReference>
<dbReference type="Pfam" id="PF00072">
    <property type="entry name" value="Response_reg"/>
    <property type="match status" value="1"/>
</dbReference>
<dbReference type="SMART" id="SM00091">
    <property type="entry name" value="PAS"/>
    <property type="match status" value="5"/>
</dbReference>
<dbReference type="SUPFAM" id="SSF47384">
    <property type="entry name" value="Homodimeric domain of signal transducing histidine kinase"/>
    <property type="match status" value="1"/>
</dbReference>
<dbReference type="PROSITE" id="PS50113">
    <property type="entry name" value="PAC"/>
    <property type="match status" value="5"/>
</dbReference>
<feature type="domain" description="PAC" evidence="14">
    <location>
        <begin position="629"/>
        <end position="681"/>
    </location>
</feature>
<evidence type="ECO:0000256" key="9">
    <source>
        <dbReference type="SAM" id="Coils"/>
    </source>
</evidence>
<dbReference type="EC" id="2.7.13.3" evidence="2"/>
<dbReference type="InterPro" id="IPR011006">
    <property type="entry name" value="CheY-like_superfamily"/>
</dbReference>
<feature type="domain" description="Response regulatory" evidence="12">
    <location>
        <begin position="930"/>
        <end position="1046"/>
    </location>
</feature>
<organism evidence="15 16">
    <name type="scientific">Gemmata massiliana</name>
    <dbReference type="NCBI Taxonomy" id="1210884"/>
    <lineage>
        <taxon>Bacteria</taxon>
        <taxon>Pseudomonadati</taxon>
        <taxon>Planctomycetota</taxon>
        <taxon>Planctomycetia</taxon>
        <taxon>Gemmatales</taxon>
        <taxon>Gemmataceae</taxon>
        <taxon>Gemmata</taxon>
    </lineage>
</organism>
<dbReference type="InterPro" id="IPR036097">
    <property type="entry name" value="HisK_dim/P_sf"/>
</dbReference>
<feature type="domain" description="PAC" evidence="14">
    <location>
        <begin position="107"/>
        <end position="159"/>
    </location>
</feature>
<keyword evidence="6" id="KW-0902">Two-component regulatory system</keyword>
<dbReference type="InterPro" id="IPR052162">
    <property type="entry name" value="Sensor_kinase/Photoreceptor"/>
</dbReference>
<feature type="coiled-coil region" evidence="9">
    <location>
        <begin position="277"/>
        <end position="304"/>
    </location>
</feature>
<name>A0A6P2DGM2_9BACT</name>
<evidence type="ECO:0000313" key="15">
    <source>
        <dbReference type="EMBL" id="VTS00719.1"/>
    </source>
</evidence>
<evidence type="ECO:0000256" key="4">
    <source>
        <dbReference type="ARBA" id="ARBA00022679"/>
    </source>
</evidence>
<dbReference type="GO" id="GO:0000155">
    <property type="term" value="F:phosphorelay sensor kinase activity"/>
    <property type="evidence" value="ECO:0007669"/>
    <property type="project" value="InterPro"/>
</dbReference>
<evidence type="ECO:0000259" key="14">
    <source>
        <dbReference type="PROSITE" id="PS50113"/>
    </source>
</evidence>
<dbReference type="InterPro" id="IPR003594">
    <property type="entry name" value="HATPase_dom"/>
</dbReference>
<dbReference type="KEGG" id="gms:SOIL9_80900"/>
<feature type="domain" description="PAC" evidence="14">
    <location>
        <begin position="372"/>
        <end position="423"/>
    </location>
</feature>
<dbReference type="PANTHER" id="PTHR43304">
    <property type="entry name" value="PHYTOCHROME-LIKE PROTEIN CPH1"/>
    <property type="match status" value="1"/>
</dbReference>
<keyword evidence="5 15" id="KW-0418">Kinase</keyword>
<dbReference type="Gene3D" id="3.40.50.2300">
    <property type="match status" value="1"/>
</dbReference>
<feature type="compositionally biased region" description="Basic and acidic residues" evidence="10">
    <location>
        <begin position="1"/>
        <end position="11"/>
    </location>
</feature>
<dbReference type="Gene3D" id="2.10.70.100">
    <property type="match status" value="1"/>
</dbReference>
<comment type="catalytic activity">
    <reaction evidence="1">
        <text>ATP + protein L-histidine = ADP + protein N-phospho-L-histidine.</text>
        <dbReference type="EC" id="2.7.13.3"/>
    </reaction>
</comment>
<evidence type="ECO:0000256" key="3">
    <source>
        <dbReference type="ARBA" id="ARBA00022553"/>
    </source>
</evidence>
<dbReference type="InterPro" id="IPR035965">
    <property type="entry name" value="PAS-like_dom_sf"/>
</dbReference>
<dbReference type="InterPro" id="IPR000700">
    <property type="entry name" value="PAS-assoc_C"/>
</dbReference>
<dbReference type="SMART" id="SM00388">
    <property type="entry name" value="HisKA"/>
    <property type="match status" value="1"/>
</dbReference>
<feature type="domain" description="PAS" evidence="13">
    <location>
        <begin position="160"/>
        <end position="210"/>
    </location>
</feature>
<feature type="modified residue" description="4-aspartylphosphate" evidence="8">
    <location>
        <position position="979"/>
    </location>
</feature>
<keyword evidence="9" id="KW-0175">Coiled coil</keyword>
<accession>A0A6P2DGM2</accession>
<dbReference type="InterPro" id="IPR036890">
    <property type="entry name" value="HATPase_C_sf"/>
</dbReference>
<protein>
    <recommendedName>
        <fullName evidence="2">histidine kinase</fullName>
        <ecNumber evidence="2">2.7.13.3</ecNumber>
    </recommendedName>
</protein>
<feature type="domain" description="Histidine kinase" evidence="11">
    <location>
        <begin position="692"/>
        <end position="909"/>
    </location>
</feature>
<evidence type="ECO:0000256" key="5">
    <source>
        <dbReference type="ARBA" id="ARBA00022777"/>
    </source>
</evidence>
<dbReference type="InterPro" id="IPR005467">
    <property type="entry name" value="His_kinase_dom"/>
</dbReference>
<dbReference type="PROSITE" id="PS50112">
    <property type="entry name" value="PAS"/>
    <property type="match status" value="3"/>
</dbReference>
<dbReference type="Gene3D" id="3.30.450.20">
    <property type="entry name" value="PAS domain"/>
    <property type="match status" value="5"/>
</dbReference>
<keyword evidence="16" id="KW-1185">Reference proteome</keyword>
<evidence type="ECO:0000256" key="8">
    <source>
        <dbReference type="PROSITE-ProRule" id="PRU00169"/>
    </source>
</evidence>
<dbReference type="Pfam" id="PF08447">
    <property type="entry name" value="PAS_3"/>
    <property type="match status" value="3"/>
</dbReference>
<evidence type="ECO:0000259" key="12">
    <source>
        <dbReference type="PROSITE" id="PS50110"/>
    </source>
</evidence>
<feature type="domain" description="PAS" evidence="13">
    <location>
        <begin position="424"/>
        <end position="498"/>
    </location>
</feature>
<dbReference type="Pfam" id="PF08448">
    <property type="entry name" value="PAS_4"/>
    <property type="match status" value="2"/>
</dbReference>
<feature type="domain" description="PAS" evidence="13">
    <location>
        <begin position="577"/>
        <end position="625"/>
    </location>
</feature>
<gene>
    <name evidence="15" type="ORF">SOIL9_80900</name>
</gene>
<dbReference type="Pfam" id="PF00512">
    <property type="entry name" value="HisKA"/>
    <property type="match status" value="1"/>
</dbReference>
<evidence type="ECO:0000256" key="7">
    <source>
        <dbReference type="ARBA" id="ARBA00023136"/>
    </source>
</evidence>
<feature type="domain" description="PAC" evidence="14">
    <location>
        <begin position="501"/>
        <end position="553"/>
    </location>
</feature>
<proteinExistence type="predicted"/>
<dbReference type="InterPro" id="IPR003661">
    <property type="entry name" value="HisK_dim/P_dom"/>
</dbReference>
<dbReference type="SUPFAM" id="SSF52172">
    <property type="entry name" value="CheY-like"/>
    <property type="match status" value="1"/>
</dbReference>
<dbReference type="SMART" id="SM00448">
    <property type="entry name" value="REC"/>
    <property type="match status" value="1"/>
</dbReference>
<dbReference type="NCBIfam" id="TIGR00229">
    <property type="entry name" value="sensory_box"/>
    <property type="match status" value="5"/>
</dbReference>
<dbReference type="EMBL" id="LR593886">
    <property type="protein sequence ID" value="VTS00719.1"/>
    <property type="molecule type" value="Genomic_DNA"/>
</dbReference>
<dbReference type="SUPFAM" id="SSF55874">
    <property type="entry name" value="ATPase domain of HSP90 chaperone/DNA topoisomerase II/histidine kinase"/>
    <property type="match status" value="1"/>
</dbReference>
<evidence type="ECO:0000256" key="2">
    <source>
        <dbReference type="ARBA" id="ARBA00012438"/>
    </source>
</evidence>
<evidence type="ECO:0000256" key="1">
    <source>
        <dbReference type="ARBA" id="ARBA00000085"/>
    </source>
</evidence>
<keyword evidence="4" id="KW-0808">Transferase</keyword>
<dbReference type="SMART" id="SM00387">
    <property type="entry name" value="HATPase_c"/>
    <property type="match status" value="1"/>
</dbReference>
<dbReference type="CDD" id="cd17580">
    <property type="entry name" value="REC_2_DhkD-like"/>
    <property type="match status" value="1"/>
</dbReference>
<dbReference type="PANTHER" id="PTHR43304:SF1">
    <property type="entry name" value="PAC DOMAIN-CONTAINING PROTEIN"/>
    <property type="match status" value="1"/>
</dbReference>
<keyword evidence="7" id="KW-0472">Membrane</keyword>
<dbReference type="InterPro" id="IPR001610">
    <property type="entry name" value="PAC"/>
</dbReference>
<dbReference type="SMART" id="SM00086">
    <property type="entry name" value="PAC"/>
    <property type="match status" value="5"/>
</dbReference>
<dbReference type="InterPro" id="IPR013655">
    <property type="entry name" value="PAS_fold_3"/>
</dbReference>
<evidence type="ECO:0000259" key="11">
    <source>
        <dbReference type="PROSITE" id="PS50109"/>
    </source>
</evidence>
<dbReference type="Proteomes" id="UP000464178">
    <property type="component" value="Chromosome"/>
</dbReference>
<sequence>MALSDSCDRHPNGTAPSDRQRSEEALRRSEARYRALVEASSQAVWSWSPQEANGDFEGTMRWWADVTGQSVEEQGRTGTAWLDVVHPDDRAAAGTAWGTAIATGTPYEVEYRVRGREGGWRYIKARGVPIPGPGGPPREWVGTLNDVTDQRRAEAERRESEDRFRGLMEQAPFSVQVFSPDGRTLGVNRAWEELWGLTLDQLTDYNLLADPQLEIKGIAPFLRRAVAGEAVLIPAIRYDVDETLPGRTRNAEPHRWVSAVAYPLKDPAGRVREVVLVHQDITARKRAEDELARLTAESERLRRLYETVLSSTPDFVYVFSLGHRVLYANDALVRMWGCDPIGKTFLEIGYEPWHAEMHGREIDRVRATKQPIRGEVPFTGTGGRRIYDYIFVPVLGADGEVEAVAGTTRDVTDRKRHEESLRHSEELLRLATDAAELGVWVWDVAEDRVTWENDRPYAIFGLDPASGPVNAARFLAEFVHPEDAGAFGRAVADAARSGDRFYFEGRLRRPDGEVRWVEFTGRPVRTAAGEHLRMHGTAADVTERKRAEEALRASEAEFRATFEGAGVGKAQADPLTGRLTRVNPKLCELLGYTAGELVGMTIRDLTHPDERADSDARFRALVAGAVGEYAVEKRYLRKGGEAVWVRVTATIVRAPDGAPVLASAIIEDVTARTQAEAALKEADRKKDEFIALLAHELRNPLAPIRNGLQVIRLSQDRAARERSQAMMDRQLAHMVRLIDDLLDVSRITRNKMELRRARVELAEVLGSAVETARPALDAAGHELIVSLPPRPVHLDADLTRLSQVFSNLLANSAKYTPRGGRVWLSAGRSGAGVEVTVRDTGIGIPADALPTIFDMFSQVDRSIERSTGGLGIGLALVKGLVEMHGGTVTAASDGPGRGSAFVVTLPVRTDAAAPGPAHGHPPQNSAPGRRVLVVDDNRDGADSLAEALRLLGHEVATAHDGLEAVAQAERFRPDVVLMDIGMPKLNGLDATRRIREQPWGREMTVVALTGWGQESDRERTRAAGCDAHLVKPVNLPDLLRVLAEVAK</sequence>
<dbReference type="CDD" id="cd16922">
    <property type="entry name" value="HATPase_EvgS-ArcB-TorS-like"/>
    <property type="match status" value="1"/>
</dbReference>
<dbReference type="CDD" id="cd00082">
    <property type="entry name" value="HisKA"/>
    <property type="match status" value="1"/>
</dbReference>
<dbReference type="Gene3D" id="3.30.565.10">
    <property type="entry name" value="Histidine kinase-like ATPase, C-terminal domain"/>
    <property type="match status" value="1"/>
</dbReference>
<dbReference type="CDD" id="cd00130">
    <property type="entry name" value="PAS"/>
    <property type="match status" value="5"/>
</dbReference>
<dbReference type="PROSITE" id="PS50110">
    <property type="entry name" value="RESPONSE_REGULATORY"/>
    <property type="match status" value="1"/>
</dbReference>
<reference evidence="15 16" key="1">
    <citation type="submission" date="2019-05" db="EMBL/GenBank/DDBJ databases">
        <authorList>
            <consortium name="Science for Life Laboratories"/>
        </authorList>
    </citation>
    <scope>NUCLEOTIDE SEQUENCE [LARGE SCALE GENOMIC DNA]</scope>
    <source>
        <strain evidence="15">Soil9</strain>
    </source>
</reference>
<dbReference type="PRINTS" id="PR00344">
    <property type="entry name" value="BCTRLSENSOR"/>
</dbReference>
<dbReference type="InterPro" id="IPR013656">
    <property type="entry name" value="PAS_4"/>
</dbReference>
<dbReference type="Gene3D" id="1.10.287.130">
    <property type="match status" value="1"/>
</dbReference>
<dbReference type="PROSITE" id="PS50109">
    <property type="entry name" value="HIS_KIN"/>
    <property type="match status" value="1"/>
</dbReference>
<dbReference type="InterPro" id="IPR004358">
    <property type="entry name" value="Sig_transdc_His_kin-like_C"/>
</dbReference>
<dbReference type="InterPro" id="IPR000014">
    <property type="entry name" value="PAS"/>
</dbReference>
<evidence type="ECO:0000313" key="16">
    <source>
        <dbReference type="Proteomes" id="UP000464178"/>
    </source>
</evidence>
<dbReference type="AlphaFoldDB" id="A0A6P2DGM2"/>
<evidence type="ECO:0000256" key="6">
    <source>
        <dbReference type="ARBA" id="ARBA00023012"/>
    </source>
</evidence>
<dbReference type="InterPro" id="IPR001789">
    <property type="entry name" value="Sig_transdc_resp-reg_receiver"/>
</dbReference>
<dbReference type="Pfam" id="PF02518">
    <property type="entry name" value="HATPase_c"/>
    <property type="match status" value="1"/>
</dbReference>
<dbReference type="FunFam" id="3.30.565.10:FF:000006">
    <property type="entry name" value="Sensor histidine kinase WalK"/>
    <property type="match status" value="1"/>
</dbReference>
<keyword evidence="3 8" id="KW-0597">Phosphoprotein</keyword>
<evidence type="ECO:0000259" key="13">
    <source>
        <dbReference type="PROSITE" id="PS50112"/>
    </source>
</evidence>
<feature type="region of interest" description="Disordered" evidence="10">
    <location>
        <begin position="1"/>
        <end position="26"/>
    </location>
</feature>
<evidence type="ECO:0000256" key="10">
    <source>
        <dbReference type="SAM" id="MobiDB-lite"/>
    </source>
</evidence>